<dbReference type="Proteomes" id="UP000095284">
    <property type="component" value="Unplaced"/>
</dbReference>
<proteinExistence type="predicted"/>
<dbReference type="WBParaSite" id="BXY_0097400.1">
    <property type="protein sequence ID" value="BXY_0097400.1"/>
    <property type="gene ID" value="BXY_0097400"/>
</dbReference>
<sequence length="248" mass="27746">MGLGVGLGGLVLVLGLRRVLGVLVDRRVRADRAVRVVLGVLVGRHRNHSNLLEVGLDGGRQSDGRWLRGGSSRRHERIWGGWRQDPERMGRLSHRTDNACHWHCYESKSKPKLMFKDSQQPYLSTRDLFPDVGSARAAELEFIVHVAVHMLGVVVDHRDGDHGNQRGHSAHGHAAEAEAAQTVGLLLLDQLIRFRHGLGVVCERKTRTTDSLWDAGRPVLYRSGRNEGFRFRFLLPGDGPRCVCLAWV</sequence>
<evidence type="ECO:0000313" key="1">
    <source>
        <dbReference type="Proteomes" id="UP000095284"/>
    </source>
</evidence>
<reference evidence="2" key="1">
    <citation type="submission" date="2016-11" db="UniProtKB">
        <authorList>
            <consortium name="WormBaseParasite"/>
        </authorList>
    </citation>
    <scope>IDENTIFICATION</scope>
</reference>
<accession>A0A1I7RJU2</accession>
<evidence type="ECO:0000313" key="2">
    <source>
        <dbReference type="WBParaSite" id="BXY_0097400.1"/>
    </source>
</evidence>
<organism evidence="1 2">
    <name type="scientific">Bursaphelenchus xylophilus</name>
    <name type="common">Pinewood nematode worm</name>
    <name type="synonym">Aphelenchoides xylophilus</name>
    <dbReference type="NCBI Taxonomy" id="6326"/>
    <lineage>
        <taxon>Eukaryota</taxon>
        <taxon>Metazoa</taxon>
        <taxon>Ecdysozoa</taxon>
        <taxon>Nematoda</taxon>
        <taxon>Chromadorea</taxon>
        <taxon>Rhabditida</taxon>
        <taxon>Tylenchina</taxon>
        <taxon>Tylenchomorpha</taxon>
        <taxon>Aphelenchoidea</taxon>
        <taxon>Aphelenchoididae</taxon>
        <taxon>Bursaphelenchus</taxon>
    </lineage>
</organism>
<name>A0A1I7RJU2_BURXY</name>
<protein>
    <submittedName>
        <fullName evidence="2">Secreted protein</fullName>
    </submittedName>
</protein>
<dbReference type="AlphaFoldDB" id="A0A1I7RJU2"/>